<protein>
    <recommendedName>
        <fullName evidence="1">VOC domain-containing protein</fullName>
    </recommendedName>
</protein>
<organism evidence="2 3">
    <name type="scientific">Cellulomonas fengjieae</name>
    <dbReference type="NCBI Taxonomy" id="2819978"/>
    <lineage>
        <taxon>Bacteria</taxon>
        <taxon>Bacillati</taxon>
        <taxon>Actinomycetota</taxon>
        <taxon>Actinomycetes</taxon>
        <taxon>Micrococcales</taxon>
        <taxon>Cellulomonadaceae</taxon>
        <taxon>Cellulomonas</taxon>
    </lineage>
</organism>
<reference evidence="2 3" key="1">
    <citation type="submission" date="2021-03" db="EMBL/GenBank/DDBJ databases">
        <title>novel species in genus Cellulomonas.</title>
        <authorList>
            <person name="Zhang G."/>
        </authorList>
    </citation>
    <scope>NUCLEOTIDE SEQUENCE [LARGE SCALE GENOMIC DNA]</scope>
    <source>
        <strain evidence="3">zg-ZUI188</strain>
    </source>
</reference>
<accession>A0ABS3SHV2</accession>
<comment type="caution">
    <text evidence="2">The sequence shown here is derived from an EMBL/GenBank/DDBJ whole genome shotgun (WGS) entry which is preliminary data.</text>
</comment>
<dbReference type="InterPro" id="IPR029068">
    <property type="entry name" value="Glyas_Bleomycin-R_OHBP_Dase"/>
</dbReference>
<feature type="domain" description="VOC" evidence="1">
    <location>
        <begin position="1"/>
        <end position="47"/>
    </location>
</feature>
<dbReference type="InterPro" id="IPR037523">
    <property type="entry name" value="VOC_core"/>
</dbReference>
<dbReference type="Pfam" id="PF18029">
    <property type="entry name" value="Glyoxalase_6"/>
    <property type="match status" value="1"/>
</dbReference>
<dbReference type="InterPro" id="IPR041581">
    <property type="entry name" value="Glyoxalase_6"/>
</dbReference>
<gene>
    <name evidence="2" type="ORF">J4035_11850</name>
</gene>
<dbReference type="Gene3D" id="3.10.180.10">
    <property type="entry name" value="2,3-Dihydroxybiphenyl 1,2-Dioxygenase, domain 1"/>
    <property type="match status" value="2"/>
</dbReference>
<dbReference type="PANTHER" id="PTHR35908:SF1">
    <property type="entry name" value="CONSERVED PROTEIN"/>
    <property type="match status" value="1"/>
</dbReference>
<feature type="domain" description="VOC" evidence="1">
    <location>
        <begin position="74"/>
        <end position="191"/>
    </location>
</feature>
<evidence type="ECO:0000313" key="2">
    <source>
        <dbReference type="EMBL" id="MBO3085333.1"/>
    </source>
</evidence>
<keyword evidence="3" id="KW-1185">Reference proteome</keyword>
<dbReference type="SUPFAM" id="SSF54593">
    <property type="entry name" value="Glyoxalase/Bleomycin resistance protein/Dihydroxybiphenyl dioxygenase"/>
    <property type="match status" value="2"/>
</dbReference>
<dbReference type="Proteomes" id="UP000678317">
    <property type="component" value="Unassembled WGS sequence"/>
</dbReference>
<dbReference type="PANTHER" id="PTHR35908">
    <property type="entry name" value="HYPOTHETICAL FUSION PROTEIN"/>
    <property type="match status" value="1"/>
</dbReference>
<evidence type="ECO:0000259" key="1">
    <source>
        <dbReference type="PROSITE" id="PS51819"/>
    </source>
</evidence>
<sequence>MCDDLDQTLARLAEHGVRPVENPHTETWGVVTRIGLPSGATLGLYEPSHPSPLALFGGPAVREPITRHAGLEFSLSTTVLEARDANALADFYQRLLGWQVMVEEPGWVILRPPGGGTGISFSSDPLYAPPVWPATTDHQQMMEHLDIWVNDMARGVEHALSLGATLAQFQPQDEVRVLLDPAGHPFCFFES</sequence>
<dbReference type="PROSITE" id="PS51819">
    <property type="entry name" value="VOC"/>
    <property type="match status" value="2"/>
</dbReference>
<dbReference type="EMBL" id="JAGFBM010000006">
    <property type="protein sequence ID" value="MBO3085333.1"/>
    <property type="molecule type" value="Genomic_DNA"/>
</dbReference>
<proteinExistence type="predicted"/>
<evidence type="ECO:0000313" key="3">
    <source>
        <dbReference type="Proteomes" id="UP000678317"/>
    </source>
</evidence>
<name>A0ABS3SHV2_9CELL</name>